<protein>
    <recommendedName>
        <fullName evidence="3">Peptide synthetase</fullName>
    </recommendedName>
</protein>
<gene>
    <name evidence="1" type="ORF">CH341_06885</name>
</gene>
<dbReference type="Gene3D" id="3.30.1330.110">
    <property type="entry name" value="BB2672"/>
    <property type="match status" value="1"/>
</dbReference>
<dbReference type="EMBL" id="NPEX01000031">
    <property type="protein sequence ID" value="RAI44871.1"/>
    <property type="molecule type" value="Genomic_DNA"/>
</dbReference>
<reference evidence="1 2" key="1">
    <citation type="submission" date="2017-07" db="EMBL/GenBank/DDBJ databases">
        <title>Draft Genome Sequences of Select Purple Nonsulfur Bacteria.</title>
        <authorList>
            <person name="Lasarre B."/>
            <person name="Mckinlay J.B."/>
        </authorList>
    </citation>
    <scope>NUCLEOTIDE SEQUENCE [LARGE SCALE GENOMIC DNA]</scope>
    <source>
        <strain evidence="1 2">DSM 5909</strain>
    </source>
</reference>
<name>A0A327L2Z9_9BRAD</name>
<dbReference type="OrthoDB" id="9803312at2"/>
<evidence type="ECO:0000313" key="1">
    <source>
        <dbReference type="EMBL" id="RAI44871.1"/>
    </source>
</evidence>
<dbReference type="InterPro" id="IPR009569">
    <property type="entry name" value="AA_synth_put"/>
</dbReference>
<dbReference type="Pfam" id="PF06684">
    <property type="entry name" value="AA_synth"/>
    <property type="match status" value="1"/>
</dbReference>
<dbReference type="RefSeq" id="WP_111418303.1">
    <property type="nucleotide sequence ID" value="NZ_NPEX01000031.1"/>
</dbReference>
<sequence>MDFPIRRLITIVDDKFVDAGRPADRLLRKVAVVAVVPNPHVGRYVQDLSPMVEASRGIGARMAEAAIAALGPHAAESYGKGGIVGLSGEQEHANALLTTTFATPFRDAIGDAPAWISSMTKVAAPGTLIDVPMNAKTDVYVRSHYDGMSLVLPDAPLPDEIALIFCLANRGRLNARVGGMSYAESIAAQKKLQPA</sequence>
<organism evidence="1 2">
    <name type="scientific">Rhodoplanes roseus</name>
    <dbReference type="NCBI Taxonomy" id="29409"/>
    <lineage>
        <taxon>Bacteria</taxon>
        <taxon>Pseudomonadati</taxon>
        <taxon>Pseudomonadota</taxon>
        <taxon>Alphaproteobacteria</taxon>
        <taxon>Hyphomicrobiales</taxon>
        <taxon>Nitrobacteraceae</taxon>
        <taxon>Rhodoplanes</taxon>
    </lineage>
</organism>
<keyword evidence="2" id="KW-1185">Reference proteome</keyword>
<dbReference type="AlphaFoldDB" id="A0A327L2Z9"/>
<dbReference type="SUPFAM" id="SSF160519">
    <property type="entry name" value="BB2672-like"/>
    <property type="match status" value="1"/>
</dbReference>
<proteinExistence type="predicted"/>
<evidence type="ECO:0000313" key="2">
    <source>
        <dbReference type="Proteomes" id="UP000249130"/>
    </source>
</evidence>
<dbReference type="InterPro" id="IPR035936">
    <property type="entry name" value="BB2672"/>
</dbReference>
<comment type="caution">
    <text evidence="1">The sequence shown here is derived from an EMBL/GenBank/DDBJ whole genome shotgun (WGS) entry which is preliminary data.</text>
</comment>
<evidence type="ECO:0008006" key="3">
    <source>
        <dbReference type="Google" id="ProtNLM"/>
    </source>
</evidence>
<dbReference type="Proteomes" id="UP000249130">
    <property type="component" value="Unassembled WGS sequence"/>
</dbReference>
<accession>A0A327L2Z9</accession>